<reference evidence="1" key="1">
    <citation type="submission" date="2023-07" db="EMBL/GenBank/DDBJ databases">
        <title>Sorghum-associated microbial communities from plants grown in Nebraska, USA.</title>
        <authorList>
            <person name="Schachtman D."/>
        </authorList>
    </citation>
    <scope>NUCLEOTIDE SEQUENCE</scope>
    <source>
        <strain evidence="1">BE80</strain>
    </source>
</reference>
<evidence type="ECO:0000313" key="1">
    <source>
        <dbReference type="EMBL" id="MDR6725945.1"/>
    </source>
</evidence>
<accession>A0AAP5LQQ1</accession>
<name>A0AAP5LQQ1_PAEAM</name>
<evidence type="ECO:0000313" key="2">
    <source>
        <dbReference type="Proteomes" id="UP001254832"/>
    </source>
</evidence>
<protein>
    <submittedName>
        <fullName evidence="1">Uncharacterized protein</fullName>
    </submittedName>
</protein>
<comment type="caution">
    <text evidence="1">The sequence shown here is derived from an EMBL/GenBank/DDBJ whole genome shotgun (WGS) entry which is preliminary data.</text>
</comment>
<gene>
    <name evidence="1" type="ORF">J2W91_004450</name>
</gene>
<dbReference type="AlphaFoldDB" id="A0AAP5LQQ1"/>
<sequence length="201" mass="23042">MRVTCEAGTGFTIGMIALQPKALDADCSSSQITHVVDPERIAIPYVEDEAYGACFDTMSMMEGTYQEEFGKSYDVEFTIDVDKNGYITEFEHTFPLERYIDLVQTQSYQVIRTNWRGRTFHVMTYGYPEEVRNPNNVIYRCTNEEDVFVVGEIVPYSTTSTTGQRYGMLHFRALISARDDLYPLSYMCKPDFDLTIHASES</sequence>
<organism evidence="1 2">
    <name type="scientific">Paenibacillus amylolyticus</name>
    <dbReference type="NCBI Taxonomy" id="1451"/>
    <lineage>
        <taxon>Bacteria</taxon>
        <taxon>Bacillati</taxon>
        <taxon>Bacillota</taxon>
        <taxon>Bacilli</taxon>
        <taxon>Bacillales</taxon>
        <taxon>Paenibacillaceae</taxon>
        <taxon>Paenibacillus</taxon>
    </lineage>
</organism>
<dbReference type="Proteomes" id="UP001254832">
    <property type="component" value="Unassembled WGS sequence"/>
</dbReference>
<dbReference type="EMBL" id="JAVDTR010000014">
    <property type="protein sequence ID" value="MDR6725945.1"/>
    <property type="molecule type" value="Genomic_DNA"/>
</dbReference>
<proteinExistence type="predicted"/>
<dbReference type="RefSeq" id="WP_310143620.1">
    <property type="nucleotide sequence ID" value="NZ_JAVDTR010000014.1"/>
</dbReference>